<evidence type="ECO:0000256" key="1">
    <source>
        <dbReference type="ARBA" id="ARBA00023015"/>
    </source>
</evidence>
<dbReference type="eggNOG" id="COG0789">
    <property type="taxonomic scope" value="Bacteria"/>
</dbReference>
<dbReference type="InterPro" id="IPR000551">
    <property type="entry name" value="MerR-type_HTH_dom"/>
</dbReference>
<keyword evidence="6" id="KW-1185">Reference proteome</keyword>
<keyword evidence="1" id="KW-0805">Transcription regulation</keyword>
<organism evidence="5 6">
    <name type="scientific">Marinomonas mediterranea (strain ATCC 700492 / JCM 21426 / NBRC 103028 / MMB-1)</name>
    <dbReference type="NCBI Taxonomy" id="717774"/>
    <lineage>
        <taxon>Bacteria</taxon>
        <taxon>Pseudomonadati</taxon>
        <taxon>Pseudomonadota</taxon>
        <taxon>Gammaproteobacteria</taxon>
        <taxon>Oceanospirillales</taxon>
        <taxon>Oceanospirillaceae</taxon>
        <taxon>Marinomonas</taxon>
    </lineage>
</organism>
<dbReference type="InterPro" id="IPR047057">
    <property type="entry name" value="MerR_fam"/>
</dbReference>
<evidence type="ECO:0000256" key="3">
    <source>
        <dbReference type="ARBA" id="ARBA00023163"/>
    </source>
</evidence>
<dbReference type="EMBL" id="CP002583">
    <property type="protein sequence ID" value="ADZ91472.1"/>
    <property type="molecule type" value="Genomic_DNA"/>
</dbReference>
<dbReference type="PANTHER" id="PTHR30204">
    <property type="entry name" value="REDOX-CYCLING DRUG-SENSING TRANSCRIPTIONAL ACTIVATOR SOXR"/>
    <property type="match status" value="1"/>
</dbReference>
<dbReference type="STRING" id="717774.Marme_2231"/>
<dbReference type="OrthoDB" id="9808480at2"/>
<dbReference type="PROSITE" id="PS50937">
    <property type="entry name" value="HTH_MERR_2"/>
    <property type="match status" value="1"/>
</dbReference>
<dbReference type="Proteomes" id="UP000001062">
    <property type="component" value="Chromosome"/>
</dbReference>
<dbReference type="HOGENOM" id="CLU_060077_2_2_6"/>
<dbReference type="SUPFAM" id="SSF46955">
    <property type="entry name" value="Putative DNA-binding domain"/>
    <property type="match status" value="1"/>
</dbReference>
<proteinExistence type="predicted"/>
<dbReference type="Pfam" id="PF13411">
    <property type="entry name" value="MerR_1"/>
    <property type="match status" value="1"/>
</dbReference>
<dbReference type="GO" id="GO:0003677">
    <property type="term" value="F:DNA binding"/>
    <property type="evidence" value="ECO:0007669"/>
    <property type="project" value="UniProtKB-KW"/>
</dbReference>
<evidence type="ECO:0000313" key="5">
    <source>
        <dbReference type="EMBL" id="ADZ91472.1"/>
    </source>
</evidence>
<dbReference type="KEGG" id="mme:Marme_2231"/>
<accession>F2JTF8</accession>
<protein>
    <submittedName>
        <fullName evidence="5">Transcriptional regulator, MerR family</fullName>
    </submittedName>
</protein>
<evidence type="ECO:0000256" key="2">
    <source>
        <dbReference type="ARBA" id="ARBA00023125"/>
    </source>
</evidence>
<dbReference type="AlphaFoldDB" id="F2JTF8"/>
<dbReference type="RefSeq" id="WP_013661377.1">
    <property type="nucleotide sequence ID" value="NC_015276.1"/>
</dbReference>
<feature type="domain" description="HTH merR-type" evidence="4">
    <location>
        <begin position="1"/>
        <end position="69"/>
    </location>
</feature>
<name>F2JTF8_MARM1</name>
<evidence type="ECO:0000259" key="4">
    <source>
        <dbReference type="PROSITE" id="PS50937"/>
    </source>
</evidence>
<gene>
    <name evidence="5" type="ordered locus">Marme_2231</name>
</gene>
<dbReference type="PRINTS" id="PR00040">
    <property type="entry name" value="HTHMERR"/>
</dbReference>
<dbReference type="Gene3D" id="1.10.1660.10">
    <property type="match status" value="1"/>
</dbReference>
<evidence type="ECO:0000313" key="6">
    <source>
        <dbReference type="Proteomes" id="UP000001062"/>
    </source>
</evidence>
<dbReference type="PATRIC" id="fig|717774.3.peg.2298"/>
<keyword evidence="2" id="KW-0238">DNA-binding</keyword>
<dbReference type="PANTHER" id="PTHR30204:SF94">
    <property type="entry name" value="HEAVY METAL-DEPENDENT TRANSCRIPTIONAL REGULATOR HI_0293-RELATED"/>
    <property type="match status" value="1"/>
</dbReference>
<dbReference type="GO" id="GO:0003700">
    <property type="term" value="F:DNA-binding transcription factor activity"/>
    <property type="evidence" value="ECO:0007669"/>
    <property type="project" value="InterPro"/>
</dbReference>
<keyword evidence="3" id="KW-0804">Transcription</keyword>
<dbReference type="InterPro" id="IPR009061">
    <property type="entry name" value="DNA-bd_dom_put_sf"/>
</dbReference>
<sequence>MLTKELADKAGVTAETVRFYTRKGLIEAVKDPNNGYKVYSQNALARLRFITQARSIGFGLKQIEEIIEFSQQGSSPCPTVRSMLDDKIQETHRKIAEFQRHLEIMEEAKSTWASLPDTEPNGQSICCLIEAWSDKRNASFSEIEDKIKEKIEDIKGVSL</sequence>
<reference evidence="5 6" key="1">
    <citation type="journal article" date="2012" name="Stand. Genomic Sci.">
        <title>Complete genome sequence of the melanogenic marine bacterium Marinomonas mediterranea type strain (MMB-1(T)).</title>
        <authorList>
            <person name="Lucas-Elio P."/>
            <person name="Goodwin L."/>
            <person name="Woyke T."/>
            <person name="Pitluck S."/>
            <person name="Nolan M."/>
            <person name="Kyrpides N.C."/>
            <person name="Detter J.C."/>
            <person name="Copeland A."/>
            <person name="Teshima H."/>
            <person name="Bruce D."/>
            <person name="Detter C."/>
            <person name="Tapia R."/>
            <person name="Han S."/>
            <person name="Land M.L."/>
            <person name="Ivanova N."/>
            <person name="Mikhailova N."/>
            <person name="Johnston A.W."/>
            <person name="Sanchez-Amat A."/>
        </authorList>
    </citation>
    <scope>NUCLEOTIDE SEQUENCE [LARGE SCALE GENOMIC DNA]</scope>
    <source>
        <strain evidence="6">ATCC 700492 / JCM 21426 / NBRC 103028 / MMB-1</strain>
    </source>
</reference>
<dbReference type="SMART" id="SM00422">
    <property type="entry name" value="HTH_MERR"/>
    <property type="match status" value="1"/>
</dbReference>